<dbReference type="EMBL" id="BJWL01000016">
    <property type="protein sequence ID" value="GFZ03847.1"/>
    <property type="molecule type" value="Genomic_DNA"/>
</dbReference>
<proteinExistence type="predicted"/>
<reference evidence="1 2" key="1">
    <citation type="submission" date="2019-07" db="EMBL/GenBank/DDBJ databases">
        <title>De Novo Assembly of kiwifruit Actinidia rufa.</title>
        <authorList>
            <person name="Sugita-Konishi S."/>
            <person name="Sato K."/>
            <person name="Mori E."/>
            <person name="Abe Y."/>
            <person name="Kisaki G."/>
            <person name="Hamano K."/>
            <person name="Suezawa K."/>
            <person name="Otani M."/>
            <person name="Fukuda T."/>
            <person name="Manabe T."/>
            <person name="Gomi K."/>
            <person name="Tabuchi M."/>
            <person name="Akimitsu K."/>
            <person name="Kataoka I."/>
        </authorList>
    </citation>
    <scope>NUCLEOTIDE SEQUENCE [LARGE SCALE GENOMIC DNA]</scope>
    <source>
        <strain evidence="2">cv. Fuchu</strain>
    </source>
</reference>
<dbReference type="AlphaFoldDB" id="A0A7J0FZF4"/>
<sequence>MASSARFLTEEQRETMKLATHNVEVLSSSPKSPTSLLSEHHIKAPAGGKAATAGIAVRHVRRSHSGKLVRVKKGEWVGLLFSVLNFFYVG</sequence>
<comment type="caution">
    <text evidence="1">The sequence shown here is derived from an EMBL/GenBank/DDBJ whole genome shotgun (WGS) entry which is preliminary data.</text>
</comment>
<evidence type="ECO:0000313" key="2">
    <source>
        <dbReference type="Proteomes" id="UP000585474"/>
    </source>
</evidence>
<protein>
    <submittedName>
        <fullName evidence="1">Uncharacterized protein</fullName>
    </submittedName>
</protein>
<name>A0A7J0FZF4_9ERIC</name>
<keyword evidence="2" id="KW-1185">Reference proteome</keyword>
<organism evidence="1 2">
    <name type="scientific">Actinidia rufa</name>
    <dbReference type="NCBI Taxonomy" id="165716"/>
    <lineage>
        <taxon>Eukaryota</taxon>
        <taxon>Viridiplantae</taxon>
        <taxon>Streptophyta</taxon>
        <taxon>Embryophyta</taxon>
        <taxon>Tracheophyta</taxon>
        <taxon>Spermatophyta</taxon>
        <taxon>Magnoliopsida</taxon>
        <taxon>eudicotyledons</taxon>
        <taxon>Gunneridae</taxon>
        <taxon>Pentapetalae</taxon>
        <taxon>asterids</taxon>
        <taxon>Ericales</taxon>
        <taxon>Actinidiaceae</taxon>
        <taxon>Actinidia</taxon>
    </lineage>
</organism>
<dbReference type="Proteomes" id="UP000585474">
    <property type="component" value="Unassembled WGS sequence"/>
</dbReference>
<accession>A0A7J0FZF4</accession>
<gene>
    <name evidence="1" type="ORF">Acr_16g0004710</name>
</gene>
<evidence type="ECO:0000313" key="1">
    <source>
        <dbReference type="EMBL" id="GFZ03847.1"/>
    </source>
</evidence>
<dbReference type="OrthoDB" id="1820502at2759"/>